<dbReference type="AlphaFoldDB" id="A0A1I0CLJ8"/>
<dbReference type="RefSeq" id="WP_093328548.1">
    <property type="nucleotide sequence ID" value="NZ_AP027363.1"/>
</dbReference>
<reference evidence="2 3" key="1">
    <citation type="submission" date="2016-10" db="EMBL/GenBank/DDBJ databases">
        <authorList>
            <person name="de Groot N.N."/>
        </authorList>
    </citation>
    <scope>NUCLEOTIDE SEQUENCE [LARGE SCALE GENOMIC DNA]</scope>
    <source>
        <strain evidence="2 3">DSM 19706</strain>
    </source>
</reference>
<keyword evidence="3" id="KW-1185">Reference proteome</keyword>
<evidence type="ECO:0000313" key="3">
    <source>
        <dbReference type="Proteomes" id="UP000199308"/>
    </source>
</evidence>
<gene>
    <name evidence="2" type="ORF">SAMN05660429_01246</name>
</gene>
<dbReference type="EMBL" id="FOHK01000005">
    <property type="protein sequence ID" value="SET20556.1"/>
    <property type="molecule type" value="Genomic_DNA"/>
</dbReference>
<sequence length="105" mass="11872">MTDSSNEDVERRQSIRLDMEKEIVDIQWTDENNNTRMKKVACVDISRAGIKLDCDQDIPLETRVQVTLKPNTDGSQELGGTVARCIQQDNGWFDIALAWDEGSSI</sequence>
<dbReference type="STRING" id="349064.SAMN05660429_01246"/>
<dbReference type="Gene3D" id="2.40.10.220">
    <property type="entry name" value="predicted glycosyltransferase like domains"/>
    <property type="match status" value="1"/>
</dbReference>
<dbReference type="InterPro" id="IPR009875">
    <property type="entry name" value="PilZ_domain"/>
</dbReference>
<organism evidence="2 3">
    <name type="scientific">Thalassotalea agarivorans</name>
    <name type="common">Thalassomonas agarivorans</name>
    <dbReference type="NCBI Taxonomy" id="349064"/>
    <lineage>
        <taxon>Bacteria</taxon>
        <taxon>Pseudomonadati</taxon>
        <taxon>Pseudomonadota</taxon>
        <taxon>Gammaproteobacteria</taxon>
        <taxon>Alteromonadales</taxon>
        <taxon>Colwelliaceae</taxon>
        <taxon>Thalassotalea</taxon>
    </lineage>
</organism>
<protein>
    <submittedName>
        <fullName evidence="2">PilZ domain-containing protein</fullName>
    </submittedName>
</protein>
<dbReference type="OrthoDB" id="6267373at2"/>
<feature type="domain" description="PilZ" evidence="1">
    <location>
        <begin position="10"/>
        <end position="100"/>
    </location>
</feature>
<evidence type="ECO:0000259" key="1">
    <source>
        <dbReference type="Pfam" id="PF07238"/>
    </source>
</evidence>
<evidence type="ECO:0000313" key="2">
    <source>
        <dbReference type="EMBL" id="SET20556.1"/>
    </source>
</evidence>
<dbReference type="SUPFAM" id="SSF141371">
    <property type="entry name" value="PilZ domain-like"/>
    <property type="match status" value="1"/>
</dbReference>
<accession>A0A1I0CLJ8</accession>
<dbReference type="GO" id="GO:0035438">
    <property type="term" value="F:cyclic-di-GMP binding"/>
    <property type="evidence" value="ECO:0007669"/>
    <property type="project" value="InterPro"/>
</dbReference>
<dbReference type="Pfam" id="PF07238">
    <property type="entry name" value="PilZ"/>
    <property type="match status" value="1"/>
</dbReference>
<dbReference type="Proteomes" id="UP000199308">
    <property type="component" value="Unassembled WGS sequence"/>
</dbReference>
<name>A0A1I0CLJ8_THASX</name>
<proteinExistence type="predicted"/>